<dbReference type="SUPFAM" id="SSF54506">
    <property type="entry name" value="Diaminopimelate epimerase-like"/>
    <property type="match status" value="1"/>
</dbReference>
<dbReference type="NCBIfam" id="NF007625">
    <property type="entry name" value="PRK10281.1"/>
    <property type="match status" value="1"/>
</dbReference>
<accession>A0ABW8SYU8</accession>
<dbReference type="Proteomes" id="UP001623591">
    <property type="component" value="Unassembled WGS sequence"/>
</dbReference>
<dbReference type="GO" id="GO:0016853">
    <property type="term" value="F:isomerase activity"/>
    <property type="evidence" value="ECO:0007669"/>
    <property type="project" value="UniProtKB-KW"/>
</dbReference>
<evidence type="ECO:0000313" key="4">
    <source>
        <dbReference type="Proteomes" id="UP001623591"/>
    </source>
</evidence>
<dbReference type="Gene3D" id="3.10.310.10">
    <property type="entry name" value="Diaminopimelate Epimerase, Chain A, domain 1"/>
    <property type="match status" value="2"/>
</dbReference>
<evidence type="ECO:0000313" key="3">
    <source>
        <dbReference type="EMBL" id="MFL0245619.1"/>
    </source>
</evidence>
<dbReference type="EMBL" id="JBJHZZ010000001">
    <property type="protein sequence ID" value="MFL0245619.1"/>
    <property type="molecule type" value="Genomic_DNA"/>
</dbReference>
<keyword evidence="2 3" id="KW-0413">Isomerase</keyword>
<organism evidence="3 4">
    <name type="scientific">Candidatus Clostridium stratigraminis</name>
    <dbReference type="NCBI Taxonomy" id="3381661"/>
    <lineage>
        <taxon>Bacteria</taxon>
        <taxon>Bacillati</taxon>
        <taxon>Bacillota</taxon>
        <taxon>Clostridia</taxon>
        <taxon>Eubacteriales</taxon>
        <taxon>Clostridiaceae</taxon>
        <taxon>Clostridium</taxon>
    </lineage>
</organism>
<name>A0ABW8SYU8_9CLOT</name>
<evidence type="ECO:0000256" key="2">
    <source>
        <dbReference type="ARBA" id="ARBA00023235"/>
    </source>
</evidence>
<comment type="caution">
    <text evidence="3">The sequence shown here is derived from an EMBL/GenBank/DDBJ whole genome shotgun (WGS) entry which is preliminary data.</text>
</comment>
<gene>
    <name evidence="3" type="ORF">ACJDUG_01345</name>
</gene>
<dbReference type="RefSeq" id="WP_406768075.1">
    <property type="nucleotide sequence ID" value="NZ_JBJHZZ010000001.1"/>
</dbReference>
<evidence type="ECO:0000256" key="1">
    <source>
        <dbReference type="ARBA" id="ARBA00008270"/>
    </source>
</evidence>
<dbReference type="InterPro" id="IPR003719">
    <property type="entry name" value="Phenazine_PhzF-like"/>
</dbReference>
<dbReference type="PANTHER" id="PTHR13774">
    <property type="entry name" value="PHENAZINE BIOSYNTHESIS PROTEIN"/>
    <property type="match status" value="1"/>
</dbReference>
<dbReference type="PIRSF" id="PIRSF016184">
    <property type="entry name" value="PhzC_PhzF"/>
    <property type="match status" value="1"/>
</dbReference>
<dbReference type="NCBIfam" id="TIGR00654">
    <property type="entry name" value="PhzF_family"/>
    <property type="match status" value="1"/>
</dbReference>
<keyword evidence="4" id="KW-1185">Reference proteome</keyword>
<sequence>MTRKYNLYQIDSFTKDKFTGNPAGVITNADGLSNSEMQKIARELNNSETAFIFSSDNKEYDVHLRFFTPTNEVPICGHATIAAHYIRAIENQLNTSRVYHKTGAGILPVDIIRENEDYKIVMTQGKVEFGNIIDGINKEELLKALNLKNSDLLENYKIQIVSTGHSKVMIGIKNIETLNRLHPNYDALSNLSKSIGCNGYYVFTNDSKDNDILIHGRMFAPAIGINEDPVTGNANGPLGAYLVHHNLVKRNNSLFKFKAKQGEAIKRSGIIEVEVKIEDKEPVEIKVSGNAVIVFKTEITI</sequence>
<protein>
    <submittedName>
        <fullName evidence="3">PhzF family isomerase</fullName>
    </submittedName>
</protein>
<proteinExistence type="inferred from homology"/>
<reference evidence="3 4" key="1">
    <citation type="submission" date="2024-11" db="EMBL/GenBank/DDBJ databases">
        <authorList>
            <person name="Heng Y.C."/>
            <person name="Lim A.C.H."/>
            <person name="Lee J.K.Y."/>
            <person name="Kittelmann S."/>
        </authorList>
    </citation>
    <scope>NUCLEOTIDE SEQUENCE [LARGE SCALE GENOMIC DNA]</scope>
    <source>
        <strain evidence="3 4">WILCCON 0185</strain>
    </source>
</reference>
<dbReference type="PANTHER" id="PTHR13774:SF39">
    <property type="entry name" value="BIOSYNTHESIS PROTEIN, PUTATIVE-RELATED"/>
    <property type="match status" value="1"/>
</dbReference>
<comment type="similarity">
    <text evidence="1">Belongs to the PhzF family.</text>
</comment>
<dbReference type="Pfam" id="PF02567">
    <property type="entry name" value="PhzC-PhzF"/>
    <property type="match status" value="1"/>
</dbReference>